<sequence>MMSRRPGNPSRRFGDGKSKSSPVLSIGLIVVGALFIVGYVYRGSGGLGSRLDSVSRVEGTFVFSC</sequence>
<name>A0A2Z6MTD2_TRISU</name>
<evidence type="ECO:0000313" key="3">
    <source>
        <dbReference type="EMBL" id="GAU26935.1"/>
    </source>
</evidence>
<proteinExistence type="predicted"/>
<keyword evidence="2" id="KW-0472">Membrane</keyword>
<dbReference type="InterPro" id="IPR044689">
    <property type="entry name" value="CGR2/3"/>
</dbReference>
<evidence type="ECO:0000256" key="1">
    <source>
        <dbReference type="SAM" id="MobiDB-lite"/>
    </source>
</evidence>
<gene>
    <name evidence="3" type="ORF">TSUD_06060</name>
</gene>
<organism evidence="3 4">
    <name type="scientific">Trifolium subterraneum</name>
    <name type="common">Subterranean clover</name>
    <dbReference type="NCBI Taxonomy" id="3900"/>
    <lineage>
        <taxon>Eukaryota</taxon>
        <taxon>Viridiplantae</taxon>
        <taxon>Streptophyta</taxon>
        <taxon>Embryophyta</taxon>
        <taxon>Tracheophyta</taxon>
        <taxon>Spermatophyta</taxon>
        <taxon>Magnoliopsida</taxon>
        <taxon>eudicotyledons</taxon>
        <taxon>Gunneridae</taxon>
        <taxon>Pentapetalae</taxon>
        <taxon>rosids</taxon>
        <taxon>fabids</taxon>
        <taxon>Fabales</taxon>
        <taxon>Fabaceae</taxon>
        <taxon>Papilionoideae</taxon>
        <taxon>50 kb inversion clade</taxon>
        <taxon>NPAAA clade</taxon>
        <taxon>Hologalegina</taxon>
        <taxon>IRL clade</taxon>
        <taxon>Trifolieae</taxon>
        <taxon>Trifolium</taxon>
    </lineage>
</organism>
<protein>
    <submittedName>
        <fullName evidence="3">Uncharacterized protein</fullName>
    </submittedName>
</protein>
<reference evidence="4" key="1">
    <citation type="journal article" date="2017" name="Front. Plant Sci.">
        <title>Climate Clever Clovers: New Paradigm to Reduce the Environmental Footprint of Ruminants by Breeding Low Methanogenic Forages Utilizing Haplotype Variation.</title>
        <authorList>
            <person name="Kaur P."/>
            <person name="Appels R."/>
            <person name="Bayer P.E."/>
            <person name="Keeble-Gagnere G."/>
            <person name="Wang J."/>
            <person name="Hirakawa H."/>
            <person name="Shirasawa K."/>
            <person name="Vercoe P."/>
            <person name="Stefanova K."/>
            <person name="Durmic Z."/>
            <person name="Nichols P."/>
            <person name="Revell C."/>
            <person name="Isobe S.N."/>
            <person name="Edwards D."/>
            <person name="Erskine W."/>
        </authorList>
    </citation>
    <scope>NUCLEOTIDE SEQUENCE [LARGE SCALE GENOMIC DNA]</scope>
    <source>
        <strain evidence="4">cv. Daliak</strain>
    </source>
</reference>
<dbReference type="GO" id="GO:0008168">
    <property type="term" value="F:methyltransferase activity"/>
    <property type="evidence" value="ECO:0007669"/>
    <property type="project" value="InterPro"/>
</dbReference>
<dbReference type="GO" id="GO:0045488">
    <property type="term" value="P:pectin metabolic process"/>
    <property type="evidence" value="ECO:0007669"/>
    <property type="project" value="InterPro"/>
</dbReference>
<dbReference type="AlphaFoldDB" id="A0A2Z6MTD2"/>
<dbReference type="OrthoDB" id="745247at2759"/>
<evidence type="ECO:0000313" key="4">
    <source>
        <dbReference type="Proteomes" id="UP000242715"/>
    </source>
</evidence>
<feature type="transmembrane region" description="Helical" evidence="2">
    <location>
        <begin position="21"/>
        <end position="41"/>
    </location>
</feature>
<dbReference type="Proteomes" id="UP000242715">
    <property type="component" value="Unassembled WGS sequence"/>
</dbReference>
<evidence type="ECO:0000256" key="2">
    <source>
        <dbReference type="SAM" id="Phobius"/>
    </source>
</evidence>
<dbReference type="PANTHER" id="PTHR34208:SF15">
    <property type="entry name" value="PROTEIN, PUTATIVE-RELATED"/>
    <property type="match status" value="1"/>
</dbReference>
<keyword evidence="2" id="KW-0812">Transmembrane</keyword>
<keyword evidence="4" id="KW-1185">Reference proteome</keyword>
<keyword evidence="2" id="KW-1133">Transmembrane helix</keyword>
<accession>A0A2Z6MTD2</accession>
<dbReference type="EMBL" id="DF973344">
    <property type="protein sequence ID" value="GAU26935.1"/>
    <property type="molecule type" value="Genomic_DNA"/>
</dbReference>
<dbReference type="PANTHER" id="PTHR34208">
    <property type="entry name" value="S-ADENOSYL-L-METHIONINE-DEPENDENT METHYLTRANSFERASE-RELATED"/>
    <property type="match status" value="1"/>
</dbReference>
<feature type="region of interest" description="Disordered" evidence="1">
    <location>
        <begin position="1"/>
        <end position="21"/>
    </location>
</feature>